<evidence type="ECO:0000256" key="4">
    <source>
        <dbReference type="ARBA" id="ARBA00022989"/>
    </source>
</evidence>
<keyword evidence="5 7" id="KW-0472">Membrane</keyword>
<evidence type="ECO:0000256" key="3">
    <source>
        <dbReference type="ARBA" id="ARBA00022692"/>
    </source>
</evidence>
<feature type="compositionally biased region" description="Polar residues" evidence="6">
    <location>
        <begin position="1"/>
        <end position="12"/>
    </location>
</feature>
<dbReference type="InterPro" id="IPR007593">
    <property type="entry name" value="CD225/Dispanin_fam"/>
</dbReference>
<keyword evidence="4 7" id="KW-1133">Transmembrane helix</keyword>
<comment type="similarity">
    <text evidence="2">Belongs to the CD225/Dispanin family.</text>
</comment>
<evidence type="ECO:0000256" key="1">
    <source>
        <dbReference type="ARBA" id="ARBA00004370"/>
    </source>
</evidence>
<dbReference type="PANTHER" id="PTHR14948">
    <property type="entry name" value="NG5"/>
    <property type="match status" value="1"/>
</dbReference>
<sequence length="187" mass="20485">MNPSNTSSTPLQDWTEEKSPMGHPAPPPYQDAPYPGMPPPGPGYPPQQVTSTETRTKEQKMSSNITQFAYGHQPYPMVHQYPAQPGTVTVQPTVFVSAGPLANPVNDYLGYSIFTLLFCCLPLGVAALIYSISVSFFRFFVDSGALTPIHIARFLPEPDPCQLNSGYLKNTTDMIRKPGCIFLKATT</sequence>
<dbReference type="PANTHER" id="PTHR14948:SF46">
    <property type="entry name" value="DISPANIN SUBFAMILY A MEMBER 2B-LIKE-RELATED"/>
    <property type="match status" value="1"/>
</dbReference>
<proteinExistence type="inferred from homology"/>
<dbReference type="STRING" id="144197.ENSSPAP00000023831"/>
<reference evidence="8" key="1">
    <citation type="submission" date="2023-09" db="UniProtKB">
        <authorList>
            <consortium name="Ensembl"/>
        </authorList>
    </citation>
    <scope>IDENTIFICATION</scope>
</reference>
<feature type="region of interest" description="Disordered" evidence="6">
    <location>
        <begin position="1"/>
        <end position="59"/>
    </location>
</feature>
<organism evidence="8">
    <name type="scientific">Stegastes partitus</name>
    <name type="common">bicolor damselfish</name>
    <dbReference type="NCBI Taxonomy" id="144197"/>
    <lineage>
        <taxon>Eukaryota</taxon>
        <taxon>Metazoa</taxon>
        <taxon>Chordata</taxon>
        <taxon>Craniata</taxon>
        <taxon>Vertebrata</taxon>
        <taxon>Euteleostomi</taxon>
        <taxon>Actinopterygii</taxon>
        <taxon>Neopterygii</taxon>
        <taxon>Teleostei</taxon>
        <taxon>Neoteleostei</taxon>
        <taxon>Acanthomorphata</taxon>
        <taxon>Ovalentaria</taxon>
        <taxon>Pomacentridae</taxon>
        <taxon>Stegastes</taxon>
    </lineage>
</organism>
<accession>A0A3B5ATP6</accession>
<feature type="compositionally biased region" description="Pro residues" evidence="6">
    <location>
        <begin position="23"/>
        <end position="45"/>
    </location>
</feature>
<dbReference type="InterPro" id="IPR051423">
    <property type="entry name" value="CD225/Dispanin"/>
</dbReference>
<evidence type="ECO:0000256" key="6">
    <source>
        <dbReference type="SAM" id="MobiDB-lite"/>
    </source>
</evidence>
<evidence type="ECO:0000256" key="7">
    <source>
        <dbReference type="SAM" id="Phobius"/>
    </source>
</evidence>
<dbReference type="Ensembl" id="ENSSPAT00000024213.1">
    <property type="protein sequence ID" value="ENSSPAP00000023831.1"/>
    <property type="gene ID" value="ENSSPAG00000017981.1"/>
</dbReference>
<evidence type="ECO:0000313" key="8">
    <source>
        <dbReference type="Ensembl" id="ENSSPAP00000023831.1"/>
    </source>
</evidence>
<dbReference type="AlphaFoldDB" id="A0A3B5ATP6"/>
<feature type="transmembrane region" description="Helical" evidence="7">
    <location>
        <begin position="108"/>
        <end position="130"/>
    </location>
</feature>
<evidence type="ECO:0000256" key="2">
    <source>
        <dbReference type="ARBA" id="ARBA00006843"/>
    </source>
</evidence>
<dbReference type="Pfam" id="PF04505">
    <property type="entry name" value="CD225"/>
    <property type="match status" value="1"/>
</dbReference>
<comment type="subcellular location">
    <subcellularLocation>
        <location evidence="1">Membrane</location>
    </subcellularLocation>
</comment>
<dbReference type="GO" id="GO:0016020">
    <property type="term" value="C:membrane"/>
    <property type="evidence" value="ECO:0007669"/>
    <property type="project" value="UniProtKB-SubCell"/>
</dbReference>
<dbReference type="GeneTree" id="ENSGT00940000166706"/>
<evidence type="ECO:0000256" key="5">
    <source>
        <dbReference type="ARBA" id="ARBA00023136"/>
    </source>
</evidence>
<name>A0A3B5ATP6_9TELE</name>
<protein>
    <submittedName>
        <fullName evidence="8">Uncharacterized protein</fullName>
    </submittedName>
</protein>
<keyword evidence="3 7" id="KW-0812">Transmembrane</keyword>